<accession>G8B4T7</accession>
<dbReference type="EnsemblFungi" id="CPAR2_600420-T">
    <property type="protein sequence ID" value="CPAR2_600420-T-p1"/>
    <property type="gene ID" value="CPAR2_600420"/>
</dbReference>
<accession>A0AAJ8W5P9</accession>
<name>G8B4T7_CANPC</name>
<dbReference type="EMBL" id="HE605202">
    <property type="protein sequence ID" value="CCE39629.1"/>
    <property type="molecule type" value="Genomic_DNA"/>
</dbReference>
<evidence type="ECO:0000313" key="1">
    <source>
        <dbReference type="CGD" id="CAL0000147587"/>
    </source>
</evidence>
<gene>
    <name evidence="1 2" type="ordered locus">CPAR2_600420</name>
</gene>
<reference evidence="4" key="1">
    <citation type="journal article" date="2009" name="Nature">
        <title>Evolution of pathogenicity and sexual reproduction in eight Candida genomes.</title>
        <authorList>
            <person name="Butler G."/>
            <person name="Rasmussen M.D."/>
            <person name="Lin M.F."/>
            <person name="Santos M.A."/>
            <person name="Sakthikumar S."/>
            <person name="Munro C.A."/>
            <person name="Rheinbay E."/>
            <person name="Grabherr M."/>
            <person name="Forche A."/>
            <person name="Reedy J.L."/>
            <person name="Agrafioti I."/>
            <person name="Arnaud M.B."/>
            <person name="Bates S."/>
            <person name="Brown A.J."/>
            <person name="Brunke S."/>
            <person name="Costanzo M.C."/>
            <person name="Fitzpatrick D.A."/>
            <person name="de Groot P.W."/>
            <person name="Harris D."/>
            <person name="Hoyer L.L."/>
            <person name="Hube B."/>
            <person name="Klis F.M."/>
            <person name="Kodira C."/>
            <person name="Lennard N."/>
            <person name="Logue M.E."/>
            <person name="Martin R."/>
            <person name="Neiman A.M."/>
            <person name="Nikolaou E."/>
            <person name="Quail M.A."/>
            <person name="Quinn J."/>
            <person name="Santos M.C."/>
            <person name="Schmitzberger F.F."/>
            <person name="Sherlock G."/>
            <person name="Shah P."/>
            <person name="Silverstein K.A."/>
            <person name="Skrzypek M.S."/>
            <person name="Soll D."/>
            <person name="Staggs R."/>
            <person name="Stansfield I."/>
            <person name="Stumpf M.P."/>
            <person name="Sudbery P.E."/>
            <person name="Srikantha T."/>
            <person name="Zeng Q."/>
            <person name="Berman J."/>
            <person name="Berriman M."/>
            <person name="Heitman J."/>
            <person name="Gow N.A."/>
            <person name="Lorenz M.C."/>
            <person name="Birren B.W."/>
            <person name="Kellis M."/>
            <person name="Cuomo C.A."/>
        </authorList>
    </citation>
    <scope>NUCLEOTIDE SEQUENCE [LARGE SCALE GENOMIC DNA]</scope>
    <source>
        <strain evidence="4">CDC 317 / ATCC MYA-4646</strain>
    </source>
</reference>
<reference evidence="2" key="3">
    <citation type="submission" date="2011-10" db="EMBL/GenBank/DDBJ databases">
        <title>Transcriptional landscape of the pathogenic yeast Candida parapsilosis.</title>
        <authorList>
            <person name="Guida A."/>
            <person name="Lindstaedt C."/>
            <person name="Maguire S.L."/>
            <person name="Ding C."/>
            <person name="Higgins D.G."/>
            <person name="Harris D."/>
            <person name="Berriman M."/>
            <person name="Butler G."/>
        </authorList>
    </citation>
    <scope>NUCLEOTIDE SEQUENCE</scope>
    <source>
        <strain evidence="2">CDC317</strain>
    </source>
</reference>
<dbReference type="VEuPathDB" id="FungiDB:CPAR2_600420"/>
<dbReference type="eggNOG" id="ENOG502SCRY">
    <property type="taxonomic scope" value="Eukaryota"/>
</dbReference>
<dbReference type="Proteomes" id="UP000005221">
    <property type="component" value="Chromosome 6"/>
</dbReference>
<dbReference type="AlphaFoldDB" id="G8B4T7"/>
<organism evidence="2 4">
    <name type="scientific">Candida parapsilosis (strain CDC 317 / ATCC MYA-4646)</name>
    <name type="common">Yeast</name>
    <name type="synonym">Monilia parapsilosis</name>
    <dbReference type="NCBI Taxonomy" id="578454"/>
    <lineage>
        <taxon>Eukaryota</taxon>
        <taxon>Fungi</taxon>
        <taxon>Dikarya</taxon>
        <taxon>Ascomycota</taxon>
        <taxon>Saccharomycotina</taxon>
        <taxon>Pichiomycetes</taxon>
        <taxon>Debaryomycetaceae</taxon>
        <taxon>Candida/Lodderomyces clade</taxon>
        <taxon>Candida</taxon>
    </lineage>
</organism>
<dbReference type="PANTHER" id="PTHR34724">
    <property type="entry name" value="OS12G0596101 PROTEIN"/>
    <property type="match status" value="1"/>
</dbReference>
<evidence type="ECO:0000313" key="3">
    <source>
        <dbReference type="EnsemblFungi" id="CPAR2_600420-T-p1"/>
    </source>
</evidence>
<proteinExistence type="predicted"/>
<reference evidence="4" key="2">
    <citation type="journal article" date="2011" name="BMC Genomics">
        <title>Using RNA-seq to determine the transcriptional landscape and the hypoxic response of the pathogenic yeast Candida parapsilosis.</title>
        <authorList>
            <person name="Guida A."/>
            <person name="Lindstaedt C."/>
            <person name="Maguire S.L."/>
            <person name="Ding C."/>
            <person name="Higgins D.G."/>
            <person name="Corton N.J."/>
            <person name="Berriman M."/>
            <person name="Butler G."/>
        </authorList>
    </citation>
    <scope>GENOME REANNOTATION</scope>
    <source>
        <strain evidence="4">CDC 317 / ATCC MYA-4646</strain>
    </source>
</reference>
<keyword evidence="4" id="KW-1185">Reference proteome</keyword>
<evidence type="ECO:0000313" key="4">
    <source>
        <dbReference type="Proteomes" id="UP000005221"/>
    </source>
</evidence>
<sequence>MCRPAECQICSKATWVGCGLHIPRAMDNVPKDQWCSCESASGVELNGYPPKYGDAK</sequence>
<evidence type="ECO:0000313" key="2">
    <source>
        <dbReference type="EMBL" id="CCE39629.1"/>
    </source>
</evidence>
<protein>
    <submittedName>
        <fullName evidence="2 3">Uncharacterized protein</fullName>
    </submittedName>
</protein>
<reference evidence="3" key="4">
    <citation type="submission" date="2025-05" db="UniProtKB">
        <authorList>
            <consortium name="EnsemblFungi"/>
        </authorList>
    </citation>
    <scope>IDENTIFICATION</scope>
</reference>
<dbReference type="CGD" id="CAL0000147587">
    <property type="gene designation" value="CPAR2_600420"/>
</dbReference>
<dbReference type="PANTHER" id="PTHR34724:SF2">
    <property type="entry name" value="OS12G0596101 PROTEIN"/>
    <property type="match status" value="1"/>
</dbReference>